<gene>
    <name evidence="1" type="ORF">EAH80_04735</name>
</gene>
<evidence type="ECO:0000313" key="1">
    <source>
        <dbReference type="EMBL" id="TPG37150.1"/>
    </source>
</evidence>
<reference evidence="1 2" key="1">
    <citation type="journal article" date="2019" name="Environ. Microbiol.">
        <title>Species interactions and distinct microbial communities in high Arctic permafrost affected cryosols are associated with the CH4 and CO2 gas fluxes.</title>
        <authorList>
            <person name="Altshuler I."/>
            <person name="Hamel J."/>
            <person name="Turney S."/>
            <person name="Magnuson E."/>
            <person name="Levesque R."/>
            <person name="Greer C."/>
            <person name="Whyte L.G."/>
        </authorList>
    </citation>
    <scope>NUCLEOTIDE SEQUENCE [LARGE SCALE GENOMIC DNA]</scope>
    <source>
        <strain evidence="1 2">S5.20</strain>
    </source>
</reference>
<proteinExistence type="predicted"/>
<evidence type="ECO:0000313" key="2">
    <source>
        <dbReference type="Proteomes" id="UP000320095"/>
    </source>
</evidence>
<organism evidence="1 2">
    <name type="scientific">Mycolicibacterium hodleri</name>
    <dbReference type="NCBI Taxonomy" id="49897"/>
    <lineage>
        <taxon>Bacteria</taxon>
        <taxon>Bacillati</taxon>
        <taxon>Actinomycetota</taxon>
        <taxon>Actinomycetes</taxon>
        <taxon>Mycobacteriales</taxon>
        <taxon>Mycobacteriaceae</taxon>
        <taxon>Mycolicibacterium</taxon>
    </lineage>
</organism>
<dbReference type="Proteomes" id="UP000320095">
    <property type="component" value="Unassembled WGS sequence"/>
</dbReference>
<dbReference type="EMBL" id="RCZG01000001">
    <property type="protein sequence ID" value="TPG37150.1"/>
    <property type="molecule type" value="Genomic_DNA"/>
</dbReference>
<protein>
    <submittedName>
        <fullName evidence="1">Uncharacterized protein</fullName>
    </submittedName>
</protein>
<dbReference type="RefSeq" id="WP_140688313.1">
    <property type="nucleotide sequence ID" value="NZ_RCZG01000001.1"/>
</dbReference>
<comment type="caution">
    <text evidence="1">The sequence shown here is derived from an EMBL/GenBank/DDBJ whole genome shotgun (WGS) entry which is preliminary data.</text>
</comment>
<name>A0A502EKU6_9MYCO</name>
<dbReference type="OrthoDB" id="4735704at2"/>
<sequence>MTSTITRIAPEAPMPVGAAHAAAWEDDQPMPSRPFFGVPRGIAGRTIVVGASGHQWADGSIESVASIEIVGHLHGLNSDQARELASILLQAADEVDGWVAR</sequence>
<dbReference type="AlphaFoldDB" id="A0A502EKU6"/>
<keyword evidence="2" id="KW-1185">Reference proteome</keyword>
<accession>A0A502EKU6</accession>